<dbReference type="InterPro" id="IPR025051">
    <property type="entry name" value="DUF3990"/>
</dbReference>
<reference evidence="1" key="1">
    <citation type="submission" date="2014-07" db="EMBL/GenBank/DDBJ databases">
        <authorList>
            <person name="Monot Marc"/>
        </authorList>
    </citation>
    <scope>NUCLEOTIDE SEQUENCE</scope>
    <source>
        <strain evidence="3">7032989</strain>
        <strain evidence="2">7032994</strain>
    </source>
</reference>
<evidence type="ECO:0000313" key="1">
    <source>
        <dbReference type="EMBL" id="CDS89116.1"/>
    </source>
</evidence>
<proteinExistence type="predicted"/>
<evidence type="ECO:0000313" key="3">
    <source>
        <dbReference type="EMBL" id="CDS92910.1"/>
    </source>
</evidence>
<dbReference type="EMBL" id="LK932411">
    <property type="protein sequence ID" value="CDS89725.1"/>
    <property type="molecule type" value="Genomic_DNA"/>
</dbReference>
<sequence length="159" mass="18943">MIVYHGSYCVVKTPSITFSRDSLDFGKGFYVTSIKIQAINWTERFKKRGKKAYLNSYSLDIDKLKENCKVKIFNSYNLEWLDFIIECRNMSDIYMKYDIIIGGIADDKIYNTIELYQDNLIEKDEALKRLKYYKPNEQICITNQNVIDKYLKFRCEEEV</sequence>
<dbReference type="EMBL" id="LK932525">
    <property type="protein sequence ID" value="CDS89116.1"/>
    <property type="molecule type" value="Genomic_DNA"/>
</dbReference>
<dbReference type="RefSeq" id="WP_021367204.1">
    <property type="nucleotide sequence ID" value="NZ_BBYB01000112.1"/>
</dbReference>
<evidence type="ECO:0008006" key="4">
    <source>
        <dbReference type="Google" id="ProtNLM"/>
    </source>
</evidence>
<name>A0A069AKW7_CLODI</name>
<organism evidence="1">
    <name type="scientific">Clostridioides difficile</name>
    <name type="common">Peptoclostridium difficile</name>
    <dbReference type="NCBI Taxonomy" id="1496"/>
    <lineage>
        <taxon>Bacteria</taxon>
        <taxon>Bacillati</taxon>
        <taxon>Bacillota</taxon>
        <taxon>Clostridia</taxon>
        <taxon>Peptostreptococcales</taxon>
        <taxon>Peptostreptococcaceae</taxon>
        <taxon>Clostridioides</taxon>
    </lineage>
</organism>
<dbReference type="AlphaFoldDB" id="A0A069AKW7"/>
<protein>
    <recommendedName>
        <fullName evidence="4">Sortase</fullName>
    </recommendedName>
</protein>
<gene>
    <name evidence="3" type="ORF">BN1095_1230009</name>
    <name evidence="1" type="ORF">BN1096_700349</name>
    <name evidence="2" type="ORF">BN1097_710347</name>
</gene>
<dbReference type="Pfam" id="PF13151">
    <property type="entry name" value="DUF3990"/>
    <property type="match status" value="1"/>
</dbReference>
<dbReference type="EMBL" id="LK932765">
    <property type="protein sequence ID" value="CDS92910.1"/>
    <property type="molecule type" value="Genomic_DNA"/>
</dbReference>
<accession>A0A069AKW7</accession>
<evidence type="ECO:0000313" key="2">
    <source>
        <dbReference type="EMBL" id="CDS89725.1"/>
    </source>
</evidence>